<reference evidence="1 2" key="1">
    <citation type="submission" date="2024-03" db="EMBL/GenBank/DDBJ databases">
        <title>A high-quality draft genome sequence of Diaporthe vaccinii, a causative agent of upright dieback and viscid rot disease in cranberry plants.</title>
        <authorList>
            <person name="Sarrasin M."/>
            <person name="Lang B.F."/>
            <person name="Burger G."/>
        </authorList>
    </citation>
    <scope>NUCLEOTIDE SEQUENCE [LARGE SCALE GENOMIC DNA]</scope>
    <source>
        <strain evidence="1 2">IS7</strain>
    </source>
</reference>
<gene>
    <name evidence="1" type="ORF">FJTKL_04874</name>
</gene>
<keyword evidence="2" id="KW-1185">Reference proteome</keyword>
<evidence type="ECO:0000313" key="2">
    <source>
        <dbReference type="Proteomes" id="UP001600888"/>
    </source>
</evidence>
<protein>
    <recommendedName>
        <fullName evidence="3">RRM domain-containing protein</fullName>
    </recommendedName>
</protein>
<sequence length="163" mass="19078">MAWPPPKQCDYHEKHIFAVTVGLDHSLKIEFPHSAWAEAFTSQVNRSEYHRRSQTDACVRRPNWRVVHLRLPRSVRRVEVKKDRDAGPGTLGVGLYFEFDDVDSARRWYENTKLWNQTSNDFKLFMPLEWKHGTFDSFLDIETSIKPAQDDVVRPAQGSHKVI</sequence>
<organism evidence="1 2">
    <name type="scientific">Diaporthe vaccinii</name>
    <dbReference type="NCBI Taxonomy" id="105482"/>
    <lineage>
        <taxon>Eukaryota</taxon>
        <taxon>Fungi</taxon>
        <taxon>Dikarya</taxon>
        <taxon>Ascomycota</taxon>
        <taxon>Pezizomycotina</taxon>
        <taxon>Sordariomycetes</taxon>
        <taxon>Sordariomycetidae</taxon>
        <taxon>Diaporthales</taxon>
        <taxon>Diaporthaceae</taxon>
        <taxon>Diaporthe</taxon>
        <taxon>Diaporthe eres species complex</taxon>
    </lineage>
</organism>
<evidence type="ECO:0000313" key="1">
    <source>
        <dbReference type="EMBL" id="KAL2273201.1"/>
    </source>
</evidence>
<comment type="caution">
    <text evidence="1">The sequence shown here is derived from an EMBL/GenBank/DDBJ whole genome shotgun (WGS) entry which is preliminary data.</text>
</comment>
<proteinExistence type="predicted"/>
<dbReference type="Proteomes" id="UP001600888">
    <property type="component" value="Unassembled WGS sequence"/>
</dbReference>
<accession>A0ABR4DTA1</accession>
<name>A0ABR4DTA1_9PEZI</name>
<evidence type="ECO:0008006" key="3">
    <source>
        <dbReference type="Google" id="ProtNLM"/>
    </source>
</evidence>
<dbReference type="EMBL" id="JBAWTH010000195">
    <property type="protein sequence ID" value="KAL2273201.1"/>
    <property type="molecule type" value="Genomic_DNA"/>
</dbReference>